<organism evidence="5 6">
    <name type="scientific">Actinomycetospora corticicola</name>
    <dbReference type="NCBI Taxonomy" id="663602"/>
    <lineage>
        <taxon>Bacteria</taxon>
        <taxon>Bacillati</taxon>
        <taxon>Actinomycetota</taxon>
        <taxon>Actinomycetes</taxon>
        <taxon>Pseudonocardiales</taxon>
        <taxon>Pseudonocardiaceae</taxon>
        <taxon>Actinomycetospora</taxon>
    </lineage>
</organism>
<dbReference type="GO" id="GO:0016709">
    <property type="term" value="F:oxidoreductase activity, acting on paired donors, with incorporation or reduction of molecular oxygen, NAD(P)H as one donor, and incorporation of one atom of oxygen"/>
    <property type="evidence" value="ECO:0007669"/>
    <property type="project" value="UniProtKB-ARBA"/>
</dbReference>
<keyword evidence="3" id="KW-0274">FAD</keyword>
<dbReference type="SUPFAM" id="SSF51905">
    <property type="entry name" value="FAD/NAD(P)-binding domain"/>
    <property type="match status" value="1"/>
</dbReference>
<dbReference type="PRINTS" id="PR00420">
    <property type="entry name" value="RNGMNOXGNASE"/>
</dbReference>
<dbReference type="RefSeq" id="WP_179795814.1">
    <property type="nucleotide sequence ID" value="NZ_BAABHP010000006.1"/>
</dbReference>
<dbReference type="AlphaFoldDB" id="A0A7Y9DZZ2"/>
<feature type="domain" description="FAD-binding" evidence="4">
    <location>
        <begin position="3"/>
        <end position="342"/>
    </location>
</feature>
<evidence type="ECO:0000256" key="2">
    <source>
        <dbReference type="ARBA" id="ARBA00022630"/>
    </source>
</evidence>
<dbReference type="PANTHER" id="PTHR43004">
    <property type="entry name" value="TRK SYSTEM POTASSIUM UPTAKE PROTEIN"/>
    <property type="match status" value="1"/>
</dbReference>
<dbReference type="PANTHER" id="PTHR43004:SF19">
    <property type="entry name" value="BINDING MONOOXYGENASE, PUTATIVE (JCVI)-RELATED"/>
    <property type="match status" value="1"/>
</dbReference>
<dbReference type="GO" id="GO:0071949">
    <property type="term" value="F:FAD binding"/>
    <property type="evidence" value="ECO:0007669"/>
    <property type="project" value="InterPro"/>
</dbReference>
<protein>
    <submittedName>
        <fullName evidence="5">2-polyprenyl-6-methoxyphenol hydroxylase-like FAD-dependent oxidoreductase</fullName>
    </submittedName>
</protein>
<dbReference type="Proteomes" id="UP000535890">
    <property type="component" value="Unassembled WGS sequence"/>
</dbReference>
<dbReference type="InterPro" id="IPR002938">
    <property type="entry name" value="FAD-bd"/>
</dbReference>
<evidence type="ECO:0000256" key="1">
    <source>
        <dbReference type="ARBA" id="ARBA00001974"/>
    </source>
</evidence>
<comment type="caution">
    <text evidence="5">The sequence shown here is derived from an EMBL/GenBank/DDBJ whole genome shotgun (WGS) entry which is preliminary data.</text>
</comment>
<evidence type="ECO:0000256" key="3">
    <source>
        <dbReference type="ARBA" id="ARBA00022827"/>
    </source>
</evidence>
<gene>
    <name evidence="5" type="ORF">BJ983_004459</name>
</gene>
<evidence type="ECO:0000313" key="5">
    <source>
        <dbReference type="EMBL" id="NYD38357.1"/>
    </source>
</evidence>
<evidence type="ECO:0000259" key="4">
    <source>
        <dbReference type="Pfam" id="PF01494"/>
    </source>
</evidence>
<dbReference type="Pfam" id="PF01494">
    <property type="entry name" value="FAD_binding_3"/>
    <property type="match status" value="1"/>
</dbReference>
<sequence length="474" mass="50651">MDDVIVVGAGPTGLTAAIELARRGVPVRVLEGLDGPHRGSRGKGMQPRTLELLDPLGVTDRLVSLGSFDLPFRHHEAGGVVRDQERATDLDAAPDPTTPWRTSMIIPQWRTEQVLRERLAEEGVEVSYGTRIASLHQDDAGVELVLDDGSRLRSAWVVGADGGSSTVRRELGVGFLGETHEEVRLLLGDAEIDGLDRDHWHQWSAAGPLVGTGAVFFALCPLPATPTWQIQIAHTDPERHATPELLTELVGALGPRVRVRRVETASDWRLNVRMVDEYRVGRVFLAGDAAHVHSPAGGMGMNTGIGDAVNLGWKLAAVVHGADRSLLDTYTAERLPVAAHVLGLSGELTGRQVFARTAEQLRDTRGFGITYRTTPAVGPGPEAGDRAPDAPLVDGSTLFLRRRATDWTVLAFGGAVDAPRDLPGGTVQVLDADALAAAGTLREAYGATDGTVVVIRPDGYLWSRTSRIGADVSA</sequence>
<accession>A0A7Y9DZZ2</accession>
<keyword evidence="6" id="KW-1185">Reference proteome</keyword>
<keyword evidence="2" id="KW-0285">Flavoprotein</keyword>
<dbReference type="Gene3D" id="3.40.30.120">
    <property type="match status" value="1"/>
</dbReference>
<proteinExistence type="predicted"/>
<evidence type="ECO:0000313" key="6">
    <source>
        <dbReference type="Proteomes" id="UP000535890"/>
    </source>
</evidence>
<comment type="cofactor">
    <cofactor evidence="1">
        <name>FAD</name>
        <dbReference type="ChEBI" id="CHEBI:57692"/>
    </cofactor>
</comment>
<dbReference type="InterPro" id="IPR050641">
    <property type="entry name" value="RIFMO-like"/>
</dbReference>
<name>A0A7Y9DZZ2_9PSEU</name>
<dbReference type="InterPro" id="IPR036188">
    <property type="entry name" value="FAD/NAD-bd_sf"/>
</dbReference>
<dbReference type="EMBL" id="JACCBN010000001">
    <property type="protein sequence ID" value="NYD38357.1"/>
    <property type="molecule type" value="Genomic_DNA"/>
</dbReference>
<dbReference type="NCBIfam" id="NF004832">
    <property type="entry name" value="PRK06184.1"/>
    <property type="match status" value="1"/>
</dbReference>
<dbReference type="Gene3D" id="3.30.70.2450">
    <property type="match status" value="1"/>
</dbReference>
<dbReference type="Gene3D" id="3.50.50.60">
    <property type="entry name" value="FAD/NAD(P)-binding domain"/>
    <property type="match status" value="1"/>
</dbReference>
<reference evidence="5 6" key="1">
    <citation type="submission" date="2020-07" db="EMBL/GenBank/DDBJ databases">
        <title>Sequencing the genomes of 1000 actinobacteria strains.</title>
        <authorList>
            <person name="Klenk H.-P."/>
        </authorList>
    </citation>
    <scope>NUCLEOTIDE SEQUENCE [LARGE SCALE GENOMIC DNA]</scope>
    <source>
        <strain evidence="5 6">DSM 45772</strain>
    </source>
</reference>